<dbReference type="OrthoDB" id="9794638at2"/>
<keyword evidence="6" id="KW-1185">Reference proteome</keyword>
<reference evidence="5 6" key="1">
    <citation type="submission" date="2019-02" db="EMBL/GenBank/DDBJ databases">
        <title>Deep-cultivation of Planctomycetes and their phenomic and genomic characterization uncovers novel biology.</title>
        <authorList>
            <person name="Wiegand S."/>
            <person name="Jogler M."/>
            <person name="Boedeker C."/>
            <person name="Pinto D."/>
            <person name="Vollmers J."/>
            <person name="Rivas-Marin E."/>
            <person name="Kohn T."/>
            <person name="Peeters S.H."/>
            <person name="Heuer A."/>
            <person name="Rast P."/>
            <person name="Oberbeckmann S."/>
            <person name="Bunk B."/>
            <person name="Jeske O."/>
            <person name="Meyerdierks A."/>
            <person name="Storesund J.E."/>
            <person name="Kallscheuer N."/>
            <person name="Luecker S."/>
            <person name="Lage O.M."/>
            <person name="Pohl T."/>
            <person name="Merkel B.J."/>
            <person name="Hornburger P."/>
            <person name="Mueller R.-W."/>
            <person name="Bruemmer F."/>
            <person name="Labrenz M."/>
            <person name="Spormann A.M."/>
            <person name="Op den Camp H."/>
            <person name="Overmann J."/>
            <person name="Amann R."/>
            <person name="Jetten M.S.M."/>
            <person name="Mascher T."/>
            <person name="Medema M.H."/>
            <person name="Devos D.P."/>
            <person name="Kaster A.-K."/>
            <person name="Ovreas L."/>
            <person name="Rohde M."/>
            <person name="Galperin M.Y."/>
            <person name="Jogler C."/>
        </authorList>
    </citation>
    <scope>NUCLEOTIDE SEQUENCE [LARGE SCALE GENOMIC DNA]</scope>
    <source>
        <strain evidence="5 6">Pla110</strain>
    </source>
</reference>
<dbReference type="GO" id="GO:0046872">
    <property type="term" value="F:metal ion binding"/>
    <property type="evidence" value="ECO:0007669"/>
    <property type="project" value="UniProtKB-KW"/>
</dbReference>
<dbReference type="PANTHER" id="PTHR32145:SF11">
    <property type="entry name" value="DIFLAVIN FLAVOPROTEIN A 2-RELATED"/>
    <property type="match status" value="1"/>
</dbReference>
<evidence type="ECO:0000313" key="6">
    <source>
        <dbReference type="Proteomes" id="UP000317178"/>
    </source>
</evidence>
<accession>A0A518CNQ6</accession>
<dbReference type="Proteomes" id="UP000317178">
    <property type="component" value="Chromosome"/>
</dbReference>
<sequence>MNESATSGEAGRETLAKVLGKTPSGLHILIAGDGTGNTTGMLASWVQQASFEPPAVTVAVNKKRYINDWLSKHPHVVLNLVGESQNEFLKQFGKGFEPDEPAFEGIVTGTADNGLPTLTEALGYLEGTIKGQLESGDHLIYLIELSGAGTEDEESLAKASPWTHIRKTGFSY</sequence>
<dbReference type="GO" id="GO:0010181">
    <property type="term" value="F:FMN binding"/>
    <property type="evidence" value="ECO:0007669"/>
    <property type="project" value="InterPro"/>
</dbReference>
<dbReference type="InterPro" id="IPR051285">
    <property type="entry name" value="NADH_oxidoreductase_modular"/>
</dbReference>
<protein>
    <submittedName>
        <fullName evidence="5">Diflavin flavoprotein A 1</fullName>
        <ecNumber evidence="5">1.-.-.-</ecNumber>
    </submittedName>
</protein>
<dbReference type="AlphaFoldDB" id="A0A518CNQ6"/>
<dbReference type="Pfam" id="PF01613">
    <property type="entry name" value="Flavin_Reduct"/>
    <property type="match status" value="1"/>
</dbReference>
<name>A0A518CNQ6_9PLAN</name>
<evidence type="ECO:0000256" key="3">
    <source>
        <dbReference type="ARBA" id="ARBA00022982"/>
    </source>
</evidence>
<dbReference type="EMBL" id="CP036281">
    <property type="protein sequence ID" value="QDU80857.1"/>
    <property type="molecule type" value="Genomic_DNA"/>
</dbReference>
<dbReference type="SMART" id="SM00903">
    <property type="entry name" value="Flavin_Reduct"/>
    <property type="match status" value="1"/>
</dbReference>
<evidence type="ECO:0000259" key="4">
    <source>
        <dbReference type="SMART" id="SM00903"/>
    </source>
</evidence>
<keyword evidence="3" id="KW-0249">Electron transport</keyword>
<dbReference type="EC" id="1.-.-.-" evidence="5"/>
<dbReference type="SUPFAM" id="SSF50475">
    <property type="entry name" value="FMN-binding split barrel"/>
    <property type="match status" value="1"/>
</dbReference>
<keyword evidence="1" id="KW-0813">Transport</keyword>
<evidence type="ECO:0000313" key="5">
    <source>
        <dbReference type="EMBL" id="QDU80857.1"/>
    </source>
</evidence>
<dbReference type="InterPro" id="IPR012349">
    <property type="entry name" value="Split_barrel_FMN-bd"/>
</dbReference>
<dbReference type="KEGG" id="plon:Pla110_25930"/>
<gene>
    <name evidence="5" type="primary">dfa1</name>
    <name evidence="5" type="ORF">Pla110_25930</name>
</gene>
<evidence type="ECO:0000256" key="1">
    <source>
        <dbReference type="ARBA" id="ARBA00022448"/>
    </source>
</evidence>
<evidence type="ECO:0000256" key="2">
    <source>
        <dbReference type="ARBA" id="ARBA00022723"/>
    </source>
</evidence>
<organism evidence="5 6">
    <name type="scientific">Polystyrenella longa</name>
    <dbReference type="NCBI Taxonomy" id="2528007"/>
    <lineage>
        <taxon>Bacteria</taxon>
        <taxon>Pseudomonadati</taxon>
        <taxon>Planctomycetota</taxon>
        <taxon>Planctomycetia</taxon>
        <taxon>Planctomycetales</taxon>
        <taxon>Planctomycetaceae</taxon>
        <taxon>Polystyrenella</taxon>
    </lineage>
</organism>
<dbReference type="RefSeq" id="WP_144996092.1">
    <property type="nucleotide sequence ID" value="NZ_CP036281.1"/>
</dbReference>
<dbReference type="GO" id="GO:0016646">
    <property type="term" value="F:oxidoreductase activity, acting on the CH-NH group of donors, NAD or NADP as acceptor"/>
    <property type="evidence" value="ECO:0007669"/>
    <property type="project" value="UniProtKB-ARBA"/>
</dbReference>
<keyword evidence="5" id="KW-0560">Oxidoreductase</keyword>
<keyword evidence="2" id="KW-0479">Metal-binding</keyword>
<dbReference type="InterPro" id="IPR002563">
    <property type="entry name" value="Flavin_Rdtase-like_dom"/>
</dbReference>
<dbReference type="Gene3D" id="2.30.110.10">
    <property type="entry name" value="Electron Transport, Fmn-binding Protein, Chain A"/>
    <property type="match status" value="1"/>
</dbReference>
<dbReference type="PANTHER" id="PTHR32145">
    <property type="entry name" value="DIFLAVIN FLAVOPROTEIN A 2-RELATED"/>
    <property type="match status" value="1"/>
</dbReference>
<feature type="domain" description="Flavin reductase like" evidence="4">
    <location>
        <begin position="19"/>
        <end position="164"/>
    </location>
</feature>
<proteinExistence type="predicted"/>